<protein>
    <recommendedName>
        <fullName evidence="3">Sulfotransferase family protein</fullName>
    </recommendedName>
</protein>
<evidence type="ECO:0000313" key="1">
    <source>
        <dbReference type="EMBL" id="MFC7702970.1"/>
    </source>
</evidence>
<dbReference type="RefSeq" id="WP_377398319.1">
    <property type="nucleotide sequence ID" value="NZ_JBHTFQ010000001.1"/>
</dbReference>
<proteinExistence type="predicted"/>
<dbReference type="InterPro" id="IPR027417">
    <property type="entry name" value="P-loop_NTPase"/>
</dbReference>
<name>A0ABW2UHA9_9RHOB</name>
<dbReference type="Proteomes" id="UP001596516">
    <property type="component" value="Unassembled WGS sequence"/>
</dbReference>
<keyword evidence="2" id="KW-1185">Reference proteome</keyword>
<accession>A0ABW2UHA9</accession>
<gene>
    <name evidence="1" type="ORF">ACFQXB_02035</name>
</gene>
<organism evidence="1 2">
    <name type="scientific">Plastorhodobacter daqingensis</name>
    <dbReference type="NCBI Taxonomy" id="1387281"/>
    <lineage>
        <taxon>Bacteria</taxon>
        <taxon>Pseudomonadati</taxon>
        <taxon>Pseudomonadota</taxon>
        <taxon>Alphaproteobacteria</taxon>
        <taxon>Rhodobacterales</taxon>
        <taxon>Paracoccaceae</taxon>
        <taxon>Plastorhodobacter</taxon>
    </lineage>
</organism>
<comment type="caution">
    <text evidence="1">The sequence shown here is derived from an EMBL/GenBank/DDBJ whole genome shotgun (WGS) entry which is preliminary data.</text>
</comment>
<evidence type="ECO:0008006" key="3">
    <source>
        <dbReference type="Google" id="ProtNLM"/>
    </source>
</evidence>
<dbReference type="EMBL" id="JBHTFQ010000001">
    <property type="protein sequence ID" value="MFC7702970.1"/>
    <property type="molecule type" value="Genomic_DNA"/>
</dbReference>
<evidence type="ECO:0000313" key="2">
    <source>
        <dbReference type="Proteomes" id="UP001596516"/>
    </source>
</evidence>
<dbReference type="SUPFAM" id="SSF52540">
    <property type="entry name" value="P-loop containing nucleoside triphosphate hydrolases"/>
    <property type="match status" value="1"/>
</dbReference>
<sequence>MTGPVNRGRVVLHVGAHKTATTHLQQSIDAHAAALAADGVLFLGPRALRRDDDLPLQRILNWPGPLGPLRAVVAPGFAAMCRTRRHVFLSEENMLGFAYGDGQIRDDMLYPDATHRLRKVLTALDLRDTEVLLAVRDPAYLLVSAYGQRLLVGDFLPFDVFAAGVDVASLRWSDLVARLLPIARIGSVTIWRYEDYPEVFPAVLRRALPEPWPGKIAPLPEASHAGLSQRAFAQLQRWHEEGGGPDHAHPALVARAMFPKSATDPGIAPLSPHVLARSARAYARDLDALRRRRAVTFLDLEPDSAGKA</sequence>
<reference evidence="2" key="1">
    <citation type="journal article" date="2019" name="Int. J. Syst. Evol. Microbiol.">
        <title>The Global Catalogue of Microorganisms (GCM) 10K type strain sequencing project: providing services to taxonomists for standard genome sequencing and annotation.</title>
        <authorList>
            <consortium name="The Broad Institute Genomics Platform"/>
            <consortium name="The Broad Institute Genome Sequencing Center for Infectious Disease"/>
            <person name="Wu L."/>
            <person name="Ma J."/>
        </authorList>
    </citation>
    <scope>NUCLEOTIDE SEQUENCE [LARGE SCALE GENOMIC DNA]</scope>
    <source>
        <strain evidence="2">CGMCC 1.12750</strain>
    </source>
</reference>